<protein>
    <submittedName>
        <fullName evidence="2">M28 family peptidase</fullName>
    </submittedName>
</protein>
<dbReference type="EMBL" id="CAJNBJ010000005">
    <property type="protein sequence ID" value="CAE6740591.1"/>
    <property type="molecule type" value="Genomic_DNA"/>
</dbReference>
<dbReference type="SUPFAM" id="SSF53187">
    <property type="entry name" value="Zn-dependent exopeptidases"/>
    <property type="match status" value="1"/>
</dbReference>
<gene>
    <name evidence="2" type="ORF">NSPZN2_130071</name>
</gene>
<comment type="caution">
    <text evidence="2">The sequence shown here is derived from an EMBL/GenBank/DDBJ whole genome shotgun (WGS) entry which is preliminary data.</text>
</comment>
<dbReference type="PANTHER" id="PTHR12147:SF26">
    <property type="entry name" value="PEPTIDASE M28 DOMAIN-CONTAINING PROTEIN"/>
    <property type="match status" value="1"/>
</dbReference>
<dbReference type="Gene3D" id="3.40.630.10">
    <property type="entry name" value="Zn peptidases"/>
    <property type="match status" value="1"/>
</dbReference>
<keyword evidence="3" id="KW-1185">Reference proteome</keyword>
<dbReference type="InterPro" id="IPR045175">
    <property type="entry name" value="M28_fam"/>
</dbReference>
<dbReference type="Proteomes" id="UP000675880">
    <property type="component" value="Unassembled WGS sequence"/>
</dbReference>
<proteinExistence type="predicted"/>
<sequence>MDSGQPIAAAPDVRERLKAIVRTLAETIGPRSYRDTASLAAAADFITQSFQAGGYTVILQPYEVNGQMYRNIIAERRGTEEPDRILIVGAHYDTVEGTPGADDNASGIAVLLELARLHAVTRFRNTVRFVAFTLEEPPFFRSRQMGSRVYARSLKERGERVEAMICLEMVGYYSQEKDSQSFPLFWLRWRYPSTGNFITVVGNSASEPLQARVRDGLKSHATLPVETFTGPWWIPGVDLSDHGSFWKEGYSAIMLTDTAFYRNPHYHRGTDRPDTLDYSAMAELAKGIAGALGALDQLSNAQH</sequence>
<reference evidence="2 3" key="1">
    <citation type="submission" date="2021-02" db="EMBL/GenBank/DDBJ databases">
        <authorList>
            <person name="Han P."/>
        </authorList>
    </citation>
    <scope>NUCLEOTIDE SEQUENCE [LARGE SCALE GENOMIC DNA]</scope>
    <source>
        <strain evidence="2">Candidatus Nitrospira sp. ZN2</strain>
    </source>
</reference>
<accession>A0ABM8R9H4</accession>
<evidence type="ECO:0000259" key="1">
    <source>
        <dbReference type="Pfam" id="PF04389"/>
    </source>
</evidence>
<name>A0ABM8R9H4_9BACT</name>
<evidence type="ECO:0000313" key="3">
    <source>
        <dbReference type="Proteomes" id="UP000675880"/>
    </source>
</evidence>
<evidence type="ECO:0000313" key="2">
    <source>
        <dbReference type="EMBL" id="CAE6740591.1"/>
    </source>
</evidence>
<dbReference type="RefSeq" id="WP_213042010.1">
    <property type="nucleotide sequence ID" value="NZ_CAJNBJ010000005.1"/>
</dbReference>
<dbReference type="PANTHER" id="PTHR12147">
    <property type="entry name" value="METALLOPEPTIDASE M28 FAMILY MEMBER"/>
    <property type="match status" value="1"/>
</dbReference>
<dbReference type="InterPro" id="IPR007484">
    <property type="entry name" value="Peptidase_M28"/>
</dbReference>
<feature type="domain" description="Peptidase M28" evidence="1">
    <location>
        <begin position="71"/>
        <end position="289"/>
    </location>
</feature>
<dbReference type="Pfam" id="PF04389">
    <property type="entry name" value="Peptidase_M28"/>
    <property type="match status" value="1"/>
</dbReference>
<organism evidence="2 3">
    <name type="scientific">Nitrospira defluvii</name>
    <dbReference type="NCBI Taxonomy" id="330214"/>
    <lineage>
        <taxon>Bacteria</taxon>
        <taxon>Pseudomonadati</taxon>
        <taxon>Nitrospirota</taxon>
        <taxon>Nitrospiria</taxon>
        <taxon>Nitrospirales</taxon>
        <taxon>Nitrospiraceae</taxon>
        <taxon>Nitrospira</taxon>
    </lineage>
</organism>